<feature type="coiled-coil region" evidence="1">
    <location>
        <begin position="40"/>
        <end position="96"/>
    </location>
</feature>
<dbReference type="EMBL" id="BOQE01000001">
    <property type="protein sequence ID" value="GIM47827.1"/>
    <property type="molecule type" value="Genomic_DNA"/>
</dbReference>
<dbReference type="InterPro" id="IPR046118">
    <property type="entry name" value="DUF6115"/>
</dbReference>
<accession>A0AAV4LJ17</accession>
<evidence type="ECO:0000313" key="2">
    <source>
        <dbReference type="EMBL" id="GIM47827.1"/>
    </source>
</evidence>
<keyword evidence="3" id="KW-1185">Reference proteome</keyword>
<name>A0AAV4LJ17_9BACL</name>
<proteinExistence type="predicted"/>
<dbReference type="AlphaFoldDB" id="A0AAV4LJ17"/>
<protein>
    <recommendedName>
        <fullName evidence="4">DUF2802 domain-containing protein</fullName>
    </recommendedName>
</protein>
<sequence length="148" mass="17096">MYLVIVFIALVGLVIVLYMFAQRRLNNENGSSTLQVESALETFMNELTQENERLMEAIRNMQSVWKDKSAQYENRIMILEQRLTELETRLQGFHHEQEQLGAPVFIVSKRYQKILSLHEEGLSMEQIAKQLGIGIGVVQLVLSLTEKK</sequence>
<dbReference type="Proteomes" id="UP001057291">
    <property type="component" value="Unassembled WGS sequence"/>
</dbReference>
<keyword evidence="1" id="KW-0175">Coiled coil</keyword>
<dbReference type="RefSeq" id="WP_282200761.1">
    <property type="nucleotide sequence ID" value="NZ_BOQE01000001.1"/>
</dbReference>
<comment type="caution">
    <text evidence="2">The sequence shown here is derived from an EMBL/GenBank/DDBJ whole genome shotgun (WGS) entry which is preliminary data.</text>
</comment>
<evidence type="ECO:0008006" key="4">
    <source>
        <dbReference type="Google" id="ProtNLM"/>
    </source>
</evidence>
<reference evidence="2" key="1">
    <citation type="journal article" date="2023" name="Int. J. Syst. Evol. Microbiol.">
        <title>Collibacillus ludicampi gen. nov., sp. nov., a new soil bacterium of the family Alicyclobacillaceae.</title>
        <authorList>
            <person name="Jojima T."/>
            <person name="Ioku Y."/>
            <person name="Fukuta Y."/>
            <person name="Shirasaka N."/>
            <person name="Matsumura Y."/>
            <person name="Mori M."/>
        </authorList>
    </citation>
    <scope>NUCLEOTIDE SEQUENCE</scope>
    <source>
        <strain evidence="2">TP075</strain>
    </source>
</reference>
<organism evidence="2 3">
    <name type="scientific">Collibacillus ludicampi</name>
    <dbReference type="NCBI Taxonomy" id="2771369"/>
    <lineage>
        <taxon>Bacteria</taxon>
        <taxon>Bacillati</taxon>
        <taxon>Bacillota</taxon>
        <taxon>Bacilli</taxon>
        <taxon>Bacillales</taxon>
        <taxon>Alicyclobacillaceae</taxon>
        <taxon>Collibacillus</taxon>
    </lineage>
</organism>
<dbReference type="Pfam" id="PF19610">
    <property type="entry name" value="DUF6115"/>
    <property type="match status" value="1"/>
</dbReference>
<evidence type="ECO:0000256" key="1">
    <source>
        <dbReference type="SAM" id="Coils"/>
    </source>
</evidence>
<gene>
    <name evidence="2" type="ORF">DNHGIG_33760</name>
</gene>
<evidence type="ECO:0000313" key="3">
    <source>
        <dbReference type="Proteomes" id="UP001057291"/>
    </source>
</evidence>